<dbReference type="NCBIfam" id="NF047843">
    <property type="entry name" value="MST_Rv0443"/>
    <property type="match status" value="1"/>
</dbReference>
<gene>
    <name evidence="2" type="ORF">BCR15_11950</name>
</gene>
<dbReference type="Pfam" id="PF12867">
    <property type="entry name" value="DinB_2"/>
    <property type="match status" value="1"/>
</dbReference>
<sequence length="170" mass="18394">MDALDILRDAATRPIDSLRSIADRITPANLNRHPAGHDNSIAWLLWHTGRELDVQLAHLTGDDEVWRAQGFRERSGLGATGDPVGYGHSPEEARAIAVDDAAVLIDYVAACTDALLAYLDTLSEADLDDVVDRHWDPPVTRGVRLVSVIDDAAQHIAQAAYVVGMPADTP</sequence>
<organism evidence="2 3">
    <name type="scientific">Tessaracoccus lapidicaptus</name>
    <dbReference type="NCBI Taxonomy" id="1427523"/>
    <lineage>
        <taxon>Bacteria</taxon>
        <taxon>Bacillati</taxon>
        <taxon>Actinomycetota</taxon>
        <taxon>Actinomycetes</taxon>
        <taxon>Propionibacteriales</taxon>
        <taxon>Propionibacteriaceae</taxon>
        <taxon>Tessaracoccus</taxon>
    </lineage>
</organism>
<dbReference type="AlphaFoldDB" id="A0A1C0ARY7"/>
<protein>
    <submittedName>
        <fullName evidence="2">Aspartate/tyrosine/aromatic aminotransferase</fullName>
    </submittedName>
</protein>
<dbReference type="Gene3D" id="1.20.120.450">
    <property type="entry name" value="dinb family like domain"/>
    <property type="match status" value="1"/>
</dbReference>
<dbReference type="EMBL" id="MBQD01000002">
    <property type="protein sequence ID" value="OCL37167.1"/>
    <property type="molecule type" value="Genomic_DNA"/>
</dbReference>
<evidence type="ECO:0000313" key="3">
    <source>
        <dbReference type="Proteomes" id="UP000093501"/>
    </source>
</evidence>
<keyword evidence="3" id="KW-1185">Reference proteome</keyword>
<comment type="caution">
    <text evidence="2">The sequence shown here is derived from an EMBL/GenBank/DDBJ whole genome shotgun (WGS) entry which is preliminary data.</text>
</comment>
<dbReference type="RefSeq" id="WP_068749618.1">
    <property type="nucleotide sequence ID" value="NZ_MBQD01000002.1"/>
</dbReference>
<keyword evidence="2" id="KW-0032">Aminotransferase</keyword>
<dbReference type="GO" id="GO:0008483">
    <property type="term" value="F:transaminase activity"/>
    <property type="evidence" value="ECO:0007669"/>
    <property type="project" value="UniProtKB-KW"/>
</dbReference>
<evidence type="ECO:0000313" key="2">
    <source>
        <dbReference type="EMBL" id="OCL37167.1"/>
    </source>
</evidence>
<keyword evidence="2" id="KW-0808">Transferase</keyword>
<dbReference type="InterPro" id="IPR024775">
    <property type="entry name" value="DinB-like"/>
</dbReference>
<evidence type="ECO:0000259" key="1">
    <source>
        <dbReference type="Pfam" id="PF12867"/>
    </source>
</evidence>
<name>A0A1C0ARY7_9ACTN</name>
<proteinExistence type="predicted"/>
<dbReference type="SUPFAM" id="SSF109854">
    <property type="entry name" value="DinB/YfiT-like putative metalloenzymes"/>
    <property type="match status" value="1"/>
</dbReference>
<accession>A0A1C0ARY7</accession>
<reference evidence="3" key="1">
    <citation type="submission" date="2016-07" db="EMBL/GenBank/DDBJ databases">
        <authorList>
            <person name="Florea S."/>
            <person name="Webb J.S."/>
            <person name="Jaromczyk J."/>
            <person name="Schardl C.L."/>
        </authorList>
    </citation>
    <scope>NUCLEOTIDE SEQUENCE [LARGE SCALE GENOMIC DNA]</scope>
    <source>
        <strain evidence="3">IPBSL-7</strain>
    </source>
</reference>
<feature type="domain" description="DinB-like" evidence="1">
    <location>
        <begin position="16"/>
        <end position="159"/>
    </location>
</feature>
<dbReference type="Proteomes" id="UP000093501">
    <property type="component" value="Unassembled WGS sequence"/>
</dbReference>
<dbReference type="InterPro" id="IPR034660">
    <property type="entry name" value="DinB/YfiT-like"/>
</dbReference>